<comment type="subunit">
    <text evidence="2">Homotetramer.</text>
</comment>
<keyword evidence="1 2" id="KW-0238">DNA-binding</keyword>
<evidence type="ECO:0000256" key="2">
    <source>
        <dbReference type="HAMAP-Rule" id="MF_00984"/>
    </source>
</evidence>
<dbReference type="HAMAP" id="MF_00984">
    <property type="entry name" value="SSB"/>
    <property type="match status" value="1"/>
</dbReference>
<dbReference type="PANTHER" id="PTHR10302">
    <property type="entry name" value="SINGLE-STRANDED DNA-BINDING PROTEIN"/>
    <property type="match status" value="1"/>
</dbReference>
<dbReference type="CDD" id="cd04496">
    <property type="entry name" value="SSB_OBF"/>
    <property type="match status" value="1"/>
</dbReference>
<name>A0ABN6S1F5_9BACT</name>
<evidence type="ECO:0000313" key="5">
    <source>
        <dbReference type="EMBL" id="BDQ35827.1"/>
    </source>
</evidence>
<dbReference type="Gene3D" id="2.40.50.140">
    <property type="entry name" value="Nucleic acid-binding proteins"/>
    <property type="match status" value="1"/>
</dbReference>
<evidence type="ECO:0000256" key="1">
    <source>
        <dbReference type="ARBA" id="ARBA00023125"/>
    </source>
</evidence>
<dbReference type="NCBIfam" id="TIGR00621">
    <property type="entry name" value="ssb"/>
    <property type="match status" value="1"/>
</dbReference>
<protein>
    <recommendedName>
        <fullName evidence="2 3">Single-stranded DNA-binding protein</fullName>
        <shortName evidence="2">SSB</shortName>
    </recommendedName>
</protein>
<evidence type="ECO:0000256" key="3">
    <source>
        <dbReference type="RuleBase" id="RU000524"/>
    </source>
</evidence>
<sequence>MAGSMNKVILIGRLGRDPELSYTPAGQARAKFSIATDEGYRDRQTGQKVEKTEWHNIVAWRQTAEFCGNYLGKGRLVMVEGKLQTRKWQDQNTGQDRYMTEIVADRVQGLDRAADGAGAQAGGGYQKQQGGYQQQQQGGYQQQQQSQGGYQQQAPQQGQAAQQGQPQEQEEDLGPAFPSEASGMDDVPF</sequence>
<organism evidence="5 6">
    <name type="scientific">Pseudodesulfovibrio nedwellii</name>
    <dbReference type="NCBI Taxonomy" id="2973072"/>
    <lineage>
        <taxon>Bacteria</taxon>
        <taxon>Pseudomonadati</taxon>
        <taxon>Thermodesulfobacteriota</taxon>
        <taxon>Desulfovibrionia</taxon>
        <taxon>Desulfovibrionales</taxon>
        <taxon>Desulfovibrionaceae</taxon>
    </lineage>
</organism>
<dbReference type="Pfam" id="PF00436">
    <property type="entry name" value="SSB"/>
    <property type="match status" value="1"/>
</dbReference>
<comment type="caution">
    <text evidence="2">Lacks conserved residue(s) required for the propagation of feature annotation.</text>
</comment>
<gene>
    <name evidence="5" type="primary">ssb</name>
    <name evidence="5" type="ORF">SYK_01870</name>
</gene>
<dbReference type="RefSeq" id="WP_281761756.1">
    <property type="nucleotide sequence ID" value="NZ_AP026709.1"/>
</dbReference>
<evidence type="ECO:0000313" key="6">
    <source>
        <dbReference type="Proteomes" id="UP001317742"/>
    </source>
</evidence>
<dbReference type="GO" id="GO:0003677">
    <property type="term" value="F:DNA binding"/>
    <property type="evidence" value="ECO:0007669"/>
    <property type="project" value="UniProtKB-KW"/>
</dbReference>
<evidence type="ECO:0000256" key="4">
    <source>
        <dbReference type="SAM" id="MobiDB-lite"/>
    </source>
</evidence>
<dbReference type="InterPro" id="IPR012340">
    <property type="entry name" value="NA-bd_OB-fold"/>
</dbReference>
<reference evidence="5 6" key="1">
    <citation type="submission" date="2022-08" db="EMBL/GenBank/DDBJ databases">
        <title>Genome Sequence of the sulphate-reducing bacterium, Pseudodesulfovibrio sp. SYK.</title>
        <authorList>
            <person name="Kondo R."/>
            <person name="Kataoka T."/>
        </authorList>
    </citation>
    <scope>NUCLEOTIDE SEQUENCE [LARGE SCALE GENOMIC DNA]</scope>
    <source>
        <strain evidence="5 6">SYK</strain>
    </source>
</reference>
<dbReference type="SUPFAM" id="SSF50249">
    <property type="entry name" value="Nucleic acid-binding proteins"/>
    <property type="match status" value="1"/>
</dbReference>
<feature type="region of interest" description="Disordered" evidence="4">
    <location>
        <begin position="115"/>
        <end position="189"/>
    </location>
</feature>
<feature type="compositionally biased region" description="Low complexity" evidence="4">
    <location>
        <begin position="126"/>
        <end position="167"/>
    </location>
</feature>
<dbReference type="InterPro" id="IPR011344">
    <property type="entry name" value="ssDNA-bd"/>
</dbReference>
<accession>A0ABN6S1F5</accession>
<dbReference type="PROSITE" id="PS50935">
    <property type="entry name" value="SSB"/>
    <property type="match status" value="1"/>
</dbReference>
<keyword evidence="6" id="KW-1185">Reference proteome</keyword>
<dbReference type="PANTHER" id="PTHR10302:SF27">
    <property type="entry name" value="SINGLE-STRANDED DNA-BINDING PROTEIN"/>
    <property type="match status" value="1"/>
</dbReference>
<dbReference type="Proteomes" id="UP001317742">
    <property type="component" value="Chromosome"/>
</dbReference>
<proteinExistence type="inferred from homology"/>
<dbReference type="EMBL" id="AP026709">
    <property type="protein sequence ID" value="BDQ35827.1"/>
    <property type="molecule type" value="Genomic_DNA"/>
</dbReference>
<dbReference type="InterPro" id="IPR000424">
    <property type="entry name" value="Primosome_PriB/ssb"/>
</dbReference>